<sequence>ALPPGTPPVPAAPAAGAAGAAGAVRREGALWLLRYGGREARVPDSKGLRDLAVLLARPGTPVPALDLATAPGPAAPPAGRDTGLHAPADTGEAVDAAARAAYRRRLADLGTEADEADAAGDGERSARLAVERDFLVDQLSAAYGLGGRVRRTGSAAERARTAVTARIRAAVARIGAVHPELARHLEASVRTGTLCEYRPEQRPDWRL</sequence>
<organism evidence="1 2">
    <name type="scientific">Kitasatospora paranensis</name>
    <dbReference type="NCBI Taxonomy" id="258053"/>
    <lineage>
        <taxon>Bacteria</taxon>
        <taxon>Bacillati</taxon>
        <taxon>Actinomycetota</taxon>
        <taxon>Actinomycetes</taxon>
        <taxon>Kitasatosporales</taxon>
        <taxon>Streptomycetaceae</taxon>
        <taxon>Kitasatospora</taxon>
    </lineage>
</organism>
<feature type="non-terminal residue" evidence="1">
    <location>
        <position position="1"/>
    </location>
</feature>
<dbReference type="Proteomes" id="UP001596435">
    <property type="component" value="Unassembled WGS sequence"/>
</dbReference>
<keyword evidence="2" id="KW-1185">Reference proteome</keyword>
<proteinExistence type="predicted"/>
<reference evidence="2" key="1">
    <citation type="journal article" date="2019" name="Int. J. Syst. Evol. Microbiol.">
        <title>The Global Catalogue of Microorganisms (GCM) 10K type strain sequencing project: providing services to taxonomists for standard genome sequencing and annotation.</title>
        <authorList>
            <consortium name="The Broad Institute Genomics Platform"/>
            <consortium name="The Broad Institute Genome Sequencing Center for Infectious Disease"/>
            <person name="Wu L."/>
            <person name="Ma J."/>
        </authorList>
    </citation>
    <scope>NUCLEOTIDE SEQUENCE [LARGE SCALE GENOMIC DNA]</scope>
    <source>
        <strain evidence="2">CGMCC 1.12859</strain>
    </source>
</reference>
<gene>
    <name evidence="1" type="ORF">ACFQMG_17275</name>
</gene>
<name>A0ABW2FVQ4_9ACTN</name>
<evidence type="ECO:0000313" key="1">
    <source>
        <dbReference type="EMBL" id="MFC7181309.1"/>
    </source>
</evidence>
<comment type="caution">
    <text evidence="1">The sequence shown here is derived from an EMBL/GenBank/DDBJ whole genome shotgun (WGS) entry which is preliminary data.</text>
</comment>
<protein>
    <submittedName>
        <fullName evidence="1">ATPase</fullName>
    </submittedName>
</protein>
<accession>A0ABW2FVQ4</accession>
<dbReference type="EMBL" id="JBHTAJ010000029">
    <property type="protein sequence ID" value="MFC7181309.1"/>
    <property type="molecule type" value="Genomic_DNA"/>
</dbReference>
<evidence type="ECO:0000313" key="2">
    <source>
        <dbReference type="Proteomes" id="UP001596435"/>
    </source>
</evidence>